<dbReference type="CDD" id="cd09917">
    <property type="entry name" value="F-box_SF"/>
    <property type="match status" value="1"/>
</dbReference>
<accession>A0A0C2XEM8</accession>
<feature type="domain" description="F-box" evidence="1">
    <location>
        <begin position="9"/>
        <end position="38"/>
    </location>
</feature>
<dbReference type="InterPro" id="IPR001810">
    <property type="entry name" value="F-box_dom"/>
</dbReference>
<protein>
    <recommendedName>
        <fullName evidence="1">F-box domain-containing protein</fullName>
    </recommendedName>
</protein>
<dbReference type="InParanoid" id="A0A0C2XEM8"/>
<dbReference type="SUPFAM" id="SSF81383">
    <property type="entry name" value="F-box domain"/>
    <property type="match status" value="1"/>
</dbReference>
<reference evidence="2 3" key="1">
    <citation type="submission" date="2014-04" db="EMBL/GenBank/DDBJ databases">
        <title>Evolutionary Origins and Diversification of the Mycorrhizal Mutualists.</title>
        <authorList>
            <consortium name="DOE Joint Genome Institute"/>
            <consortium name="Mycorrhizal Genomics Consortium"/>
            <person name="Kohler A."/>
            <person name="Kuo A."/>
            <person name="Nagy L.G."/>
            <person name="Floudas D."/>
            <person name="Copeland A."/>
            <person name="Barry K.W."/>
            <person name="Cichocki N."/>
            <person name="Veneault-Fourrey C."/>
            <person name="LaButti K."/>
            <person name="Lindquist E.A."/>
            <person name="Lipzen A."/>
            <person name="Lundell T."/>
            <person name="Morin E."/>
            <person name="Murat C."/>
            <person name="Riley R."/>
            <person name="Ohm R."/>
            <person name="Sun H."/>
            <person name="Tunlid A."/>
            <person name="Henrissat B."/>
            <person name="Grigoriev I.V."/>
            <person name="Hibbett D.S."/>
            <person name="Martin F."/>
        </authorList>
    </citation>
    <scope>NUCLEOTIDE SEQUENCE [LARGE SCALE GENOMIC DNA]</scope>
    <source>
        <strain evidence="2 3">Koide BX008</strain>
    </source>
</reference>
<dbReference type="Proteomes" id="UP000054549">
    <property type="component" value="Unassembled WGS sequence"/>
</dbReference>
<evidence type="ECO:0000313" key="2">
    <source>
        <dbReference type="EMBL" id="KIL67288.1"/>
    </source>
</evidence>
<dbReference type="Pfam" id="PF00646">
    <property type="entry name" value="F-box"/>
    <property type="match status" value="1"/>
</dbReference>
<dbReference type="EMBL" id="KN818232">
    <property type="protein sequence ID" value="KIL67288.1"/>
    <property type="molecule type" value="Genomic_DNA"/>
</dbReference>
<dbReference type="HOGENOM" id="CLU_064969_0_0_1"/>
<gene>
    <name evidence="2" type="ORF">M378DRAFT_159694</name>
</gene>
<name>A0A0C2XEM8_AMAMK</name>
<keyword evidence="3" id="KW-1185">Reference proteome</keyword>
<evidence type="ECO:0000313" key="3">
    <source>
        <dbReference type="Proteomes" id="UP000054549"/>
    </source>
</evidence>
<dbReference type="InterPro" id="IPR036047">
    <property type="entry name" value="F-box-like_dom_sf"/>
</dbReference>
<sequence length="399" mass="45357">MTLVEFSAELLHCVFSFCSRSDLASLSRVNSTFQQAAEYLLYRHVHSSVYFDDDLQSQTRELRVHKLLFCTLASNPQKAALLRSLHVQLEIVCTERTLIADDDAAMGQITDALRNAHGLLDLRINMLGHSDSCNAKVNEVIRSCHFQLHTLYTYSLWDLNGIIVGQKHLRLLGIHYPEYLEYSKFSELVNHLGHTGRIDGNKESPAIFLFSSVSKHFSKLILFPGLCLPGQAFTVCRDIATSLDRDPCNRYKISDEQPARDCNFAIDVFDFTHAKISTICEMIEAMAQYFSGCRRFTVLAQTSAVQGTVSKPWRIPGILTSMSRFKQLRRLGFYVSGDDSLLQETMDLRSFVLEELVPACPTVIGVVVYNRSEVVYVYRVEYGWEISREQRSVRLGLIL</sequence>
<evidence type="ECO:0000259" key="1">
    <source>
        <dbReference type="Pfam" id="PF00646"/>
    </source>
</evidence>
<dbReference type="OrthoDB" id="3065666at2759"/>
<proteinExistence type="predicted"/>
<dbReference type="AlphaFoldDB" id="A0A0C2XEM8"/>
<organism evidence="2 3">
    <name type="scientific">Amanita muscaria (strain Koide BX008)</name>
    <dbReference type="NCBI Taxonomy" id="946122"/>
    <lineage>
        <taxon>Eukaryota</taxon>
        <taxon>Fungi</taxon>
        <taxon>Dikarya</taxon>
        <taxon>Basidiomycota</taxon>
        <taxon>Agaricomycotina</taxon>
        <taxon>Agaricomycetes</taxon>
        <taxon>Agaricomycetidae</taxon>
        <taxon>Agaricales</taxon>
        <taxon>Pluteineae</taxon>
        <taxon>Amanitaceae</taxon>
        <taxon>Amanita</taxon>
    </lineage>
</organism>